<dbReference type="EMBL" id="CAJOBS010000586">
    <property type="protein sequence ID" value="CAF4607098.1"/>
    <property type="molecule type" value="Genomic_DNA"/>
</dbReference>
<dbReference type="InterPro" id="IPR001356">
    <property type="entry name" value="HD"/>
</dbReference>
<dbReference type="Gene3D" id="1.10.10.60">
    <property type="entry name" value="Homeodomain-like"/>
    <property type="match status" value="1"/>
</dbReference>
<evidence type="ECO:0000256" key="1">
    <source>
        <dbReference type="ARBA" id="ARBA00004123"/>
    </source>
</evidence>
<dbReference type="InterPro" id="IPR057476">
    <property type="entry name" value="Cux_N"/>
</dbReference>
<feature type="DNA-binding region" description="Homeobox" evidence="10">
    <location>
        <begin position="1369"/>
        <end position="1428"/>
    </location>
</feature>
<reference evidence="17" key="1">
    <citation type="submission" date="2021-02" db="EMBL/GenBank/DDBJ databases">
        <authorList>
            <person name="Nowell W R."/>
        </authorList>
    </citation>
    <scope>NUCLEOTIDE SEQUENCE</scope>
</reference>
<feature type="region of interest" description="Disordered" evidence="14">
    <location>
        <begin position="978"/>
        <end position="997"/>
    </location>
</feature>
<evidence type="ECO:0000256" key="11">
    <source>
        <dbReference type="RuleBase" id="RU000682"/>
    </source>
</evidence>
<feature type="region of interest" description="Disordered" evidence="14">
    <location>
        <begin position="786"/>
        <end position="842"/>
    </location>
</feature>
<evidence type="ECO:0000256" key="7">
    <source>
        <dbReference type="ARBA" id="ARBA00023155"/>
    </source>
</evidence>
<feature type="compositionally biased region" description="Polar residues" evidence="14">
    <location>
        <begin position="1548"/>
        <end position="1560"/>
    </location>
</feature>
<evidence type="ECO:0000313" key="17">
    <source>
        <dbReference type="EMBL" id="CAF4607098.1"/>
    </source>
</evidence>
<feature type="region of interest" description="Disordered" evidence="14">
    <location>
        <begin position="1492"/>
        <end position="1511"/>
    </location>
</feature>
<feature type="region of interest" description="Disordered" evidence="14">
    <location>
        <begin position="1525"/>
        <end position="1560"/>
    </location>
</feature>
<feature type="region of interest" description="Disordered" evidence="14">
    <location>
        <begin position="1175"/>
        <end position="1223"/>
    </location>
</feature>
<dbReference type="GO" id="GO:0000981">
    <property type="term" value="F:DNA-binding transcription factor activity, RNA polymerase II-specific"/>
    <property type="evidence" value="ECO:0007669"/>
    <property type="project" value="InterPro"/>
</dbReference>
<protein>
    <recommendedName>
        <fullName evidence="12">Homeobox protein cut-like</fullName>
    </recommendedName>
</protein>
<dbReference type="InterPro" id="IPR017970">
    <property type="entry name" value="Homeobox_CS"/>
</dbReference>
<feature type="compositionally biased region" description="Low complexity" evidence="14">
    <location>
        <begin position="789"/>
        <end position="810"/>
    </location>
</feature>
<comment type="similarity">
    <text evidence="2 12">Belongs to the CUT homeobox family.</text>
</comment>
<feature type="domain" description="CUT" evidence="16">
    <location>
        <begin position="623"/>
        <end position="710"/>
    </location>
</feature>
<dbReference type="InterPro" id="IPR003350">
    <property type="entry name" value="CUT_dom"/>
</dbReference>
<dbReference type="GO" id="GO:0005634">
    <property type="term" value="C:nucleus"/>
    <property type="evidence" value="ECO:0007669"/>
    <property type="project" value="UniProtKB-SubCell"/>
</dbReference>
<dbReference type="GO" id="GO:0000977">
    <property type="term" value="F:RNA polymerase II transcription regulatory region sequence-specific DNA binding"/>
    <property type="evidence" value="ECO:0007669"/>
    <property type="project" value="TreeGrafter"/>
</dbReference>
<proteinExistence type="inferred from homology"/>
<feature type="compositionally biased region" description="Low complexity" evidence="14">
    <location>
        <begin position="1338"/>
        <end position="1369"/>
    </location>
</feature>
<comment type="caution">
    <text evidence="17">The sequence shown here is derived from an EMBL/GenBank/DDBJ whole genome shotgun (WGS) entry which is preliminary data.</text>
</comment>
<feature type="domain" description="CUT" evidence="16">
    <location>
        <begin position="1006"/>
        <end position="1093"/>
    </location>
</feature>
<feature type="region of interest" description="Disordered" evidence="14">
    <location>
        <begin position="910"/>
        <end position="968"/>
    </location>
</feature>
<feature type="coiled-coil region" evidence="13">
    <location>
        <begin position="276"/>
        <end position="342"/>
    </location>
</feature>
<feature type="compositionally biased region" description="Low complexity" evidence="14">
    <location>
        <begin position="435"/>
        <end position="454"/>
    </location>
</feature>
<feature type="compositionally biased region" description="Acidic residues" evidence="14">
    <location>
        <begin position="933"/>
        <end position="956"/>
    </location>
</feature>
<feature type="domain" description="Homeobox" evidence="15">
    <location>
        <begin position="1367"/>
        <end position="1427"/>
    </location>
</feature>
<keyword evidence="4 12" id="KW-0805">Transcription regulation</keyword>
<evidence type="ECO:0000256" key="2">
    <source>
        <dbReference type="ARBA" id="ARBA00008190"/>
    </source>
</evidence>
<dbReference type="SUPFAM" id="SSF46689">
    <property type="entry name" value="Homeodomain-like"/>
    <property type="match status" value="1"/>
</dbReference>
<dbReference type="Proteomes" id="UP000663838">
    <property type="component" value="Unassembled WGS sequence"/>
</dbReference>
<feature type="compositionally biased region" description="Polar residues" evidence="14">
    <location>
        <begin position="980"/>
        <end position="994"/>
    </location>
</feature>
<keyword evidence="7 10" id="KW-0371">Homeobox</keyword>
<feature type="compositionally biased region" description="Polar residues" evidence="14">
    <location>
        <begin position="1444"/>
        <end position="1453"/>
    </location>
</feature>
<evidence type="ECO:0000256" key="3">
    <source>
        <dbReference type="ARBA" id="ARBA00022737"/>
    </source>
</evidence>
<feature type="region of interest" description="Disordered" evidence="14">
    <location>
        <begin position="1444"/>
        <end position="1486"/>
    </location>
</feature>
<feature type="compositionally biased region" description="Acidic residues" evidence="14">
    <location>
        <begin position="1472"/>
        <end position="1482"/>
    </location>
</feature>
<feature type="compositionally biased region" description="Polar residues" evidence="14">
    <location>
        <begin position="1175"/>
        <end position="1193"/>
    </location>
</feature>
<dbReference type="SMART" id="SM00389">
    <property type="entry name" value="HOX"/>
    <property type="match status" value="1"/>
</dbReference>
<feature type="region of interest" description="Disordered" evidence="14">
    <location>
        <begin position="709"/>
        <end position="730"/>
    </location>
</feature>
<evidence type="ECO:0000256" key="14">
    <source>
        <dbReference type="SAM" id="MobiDB-lite"/>
    </source>
</evidence>
<feature type="region of interest" description="Disordered" evidence="14">
    <location>
        <begin position="435"/>
        <end position="465"/>
    </location>
</feature>
<keyword evidence="3" id="KW-0677">Repeat</keyword>
<dbReference type="SUPFAM" id="SSF47413">
    <property type="entry name" value="lambda repressor-like DNA-binding domains"/>
    <property type="match status" value="3"/>
</dbReference>
<evidence type="ECO:0000256" key="4">
    <source>
        <dbReference type="ARBA" id="ARBA00023015"/>
    </source>
</evidence>
<dbReference type="PANTHER" id="PTHR14043:SF2">
    <property type="entry name" value="HOMEOBOX PROTEIN CUT"/>
    <property type="match status" value="1"/>
</dbReference>
<feature type="coiled-coil region" evidence="13">
    <location>
        <begin position="127"/>
        <end position="164"/>
    </location>
</feature>
<gene>
    <name evidence="17" type="ORF">TOA249_LOCUS11013</name>
</gene>
<keyword evidence="5 13" id="KW-0175">Coiled coil</keyword>
<feature type="domain" description="CUT" evidence="16">
    <location>
        <begin position="1229"/>
        <end position="1316"/>
    </location>
</feature>
<dbReference type="SMART" id="SM01109">
    <property type="entry name" value="CUT"/>
    <property type="match status" value="3"/>
</dbReference>
<organism evidence="17 18">
    <name type="scientific">Rotaria socialis</name>
    <dbReference type="NCBI Taxonomy" id="392032"/>
    <lineage>
        <taxon>Eukaryota</taxon>
        <taxon>Metazoa</taxon>
        <taxon>Spiralia</taxon>
        <taxon>Gnathifera</taxon>
        <taxon>Rotifera</taxon>
        <taxon>Eurotatoria</taxon>
        <taxon>Bdelloidea</taxon>
        <taxon>Philodinida</taxon>
        <taxon>Philodinidae</taxon>
        <taxon>Rotaria</taxon>
    </lineage>
</organism>
<dbReference type="PROSITE" id="PS50071">
    <property type="entry name" value="HOMEOBOX_2"/>
    <property type="match status" value="1"/>
</dbReference>
<accession>A0A821CE09</accession>
<dbReference type="CDD" id="cd00086">
    <property type="entry name" value="homeodomain"/>
    <property type="match status" value="1"/>
</dbReference>
<dbReference type="Pfam" id="PF02376">
    <property type="entry name" value="CUT"/>
    <property type="match status" value="3"/>
</dbReference>
<evidence type="ECO:0000256" key="5">
    <source>
        <dbReference type="ARBA" id="ARBA00023054"/>
    </source>
</evidence>
<keyword evidence="8 12" id="KW-0804">Transcription</keyword>
<evidence type="ECO:0000313" key="18">
    <source>
        <dbReference type="Proteomes" id="UP000663838"/>
    </source>
</evidence>
<dbReference type="PROSITE" id="PS00027">
    <property type="entry name" value="HOMEOBOX_1"/>
    <property type="match status" value="1"/>
</dbReference>
<comment type="subcellular location">
    <subcellularLocation>
        <location evidence="1 10 11">Nucleus</location>
    </subcellularLocation>
</comment>
<feature type="compositionally biased region" description="Acidic residues" evidence="14">
    <location>
        <begin position="915"/>
        <end position="925"/>
    </location>
</feature>
<feature type="compositionally biased region" description="Polar residues" evidence="14">
    <location>
        <begin position="1201"/>
        <end position="1222"/>
    </location>
</feature>
<dbReference type="Gene3D" id="1.10.260.40">
    <property type="entry name" value="lambda repressor-like DNA-binding domains"/>
    <property type="match status" value="3"/>
</dbReference>
<evidence type="ECO:0000256" key="6">
    <source>
        <dbReference type="ARBA" id="ARBA00023125"/>
    </source>
</evidence>
<evidence type="ECO:0000256" key="10">
    <source>
        <dbReference type="PROSITE-ProRule" id="PRU00108"/>
    </source>
</evidence>
<keyword evidence="9 10" id="KW-0539">Nucleus</keyword>
<dbReference type="PANTHER" id="PTHR14043">
    <property type="entry name" value="CCAAT DISPLACEMENT PROTEIN-RELATED"/>
    <property type="match status" value="1"/>
</dbReference>
<evidence type="ECO:0000259" key="16">
    <source>
        <dbReference type="PROSITE" id="PS51042"/>
    </source>
</evidence>
<feature type="compositionally biased region" description="Low complexity" evidence="14">
    <location>
        <begin position="570"/>
        <end position="589"/>
    </location>
</feature>
<dbReference type="PROSITE" id="PS51042">
    <property type="entry name" value="CUT"/>
    <property type="match status" value="3"/>
</dbReference>
<name>A0A821CE09_9BILA</name>
<evidence type="ECO:0000256" key="8">
    <source>
        <dbReference type="ARBA" id="ARBA00023163"/>
    </source>
</evidence>
<feature type="region of interest" description="Disordered" evidence="14">
    <location>
        <begin position="570"/>
        <end position="612"/>
    </location>
</feature>
<dbReference type="InterPro" id="IPR010982">
    <property type="entry name" value="Lambda_DNA-bd_dom_sf"/>
</dbReference>
<evidence type="ECO:0000256" key="9">
    <source>
        <dbReference type="ARBA" id="ARBA00023242"/>
    </source>
</evidence>
<evidence type="ECO:0000256" key="12">
    <source>
        <dbReference type="RuleBase" id="RU361129"/>
    </source>
</evidence>
<dbReference type="InterPro" id="IPR009057">
    <property type="entry name" value="Homeodomain-like_sf"/>
</dbReference>
<dbReference type="Pfam" id="PF25398">
    <property type="entry name" value="CUX1_N"/>
    <property type="match status" value="1"/>
</dbReference>
<sequence length="1589" mass="176991">MTTTSKNNESIVKQWTSIDLKSMQHDLDVTTIEIVSCADESDQSRRKLVELTRDFKKNANEDVRKSITPILKSFQIEIDTLSKQSKLTEETLLKIYQHLSELPVKDPVPILEYTQTLQTGLEKVSDLAAQNQNLKKILNELAHVKSQELTIKQLRDKIKDLEKKPEVIIQQHIKDKEDFQHIFADKDHQFDLIKKYAHMEMHQSVLDHPIHQDIFEYKLKQDDTTNLFSSNNQEQMNKQTSNAERYLCEDFEKNRVTNNKSDELMISQEEIERKLREKLELELAAKECKIVTLVDEAQKLQSTLIKIKENSFTQISDLENVLSEKEKLIAQLENKLQTQADYDEIKRELTVLKSIEFPRTNRSNDDQTESLPKKSFETLLLEKDRSLQDEQTQIKMSQIDSESNTNHHQLQHSCRHCTSPCLHRTNAPYIPVPSYLSSSASSSSNSSSSPSSPSQIYLKPPQQSTLNCNGIDEPSKKMIPCIPTSLSLIATTTTTTTTTTKGNLQSCNSFTNSTNSKYPSLTTSCSTMVTPTASLLSSVTTTTLTPSNLFPGHHLSSVQCTKLHCPPTSSWSPPLSSSSGVSSIATTSTDNRTVMKSSKQTSPKPSPSPTVLVPSTCSTAVTPNNASVLEPLDTTYVANVVRKLLAQHNIGQRIFARYILSLSQGTVSELLSKPKCWSKLTEKGKESYRKMWCWANSEESILTLKSISPRKGMNNRSKDNPYPAMSTKHTDPATHQKIVQILADAQKQQIAAAVAAAAAAAGQKHLLSPCSSFPNDVSNTNLSIDQFESKSSSSSSNSSSANSSPMNSPSHEPVPSDQQPFLLPVPPPPPPPSSSTTTTPSSLSMLSAFVPSLLMRTANSFNTDKTTNNLLDCSTSSPFSLLRHQPDNYRNWLMLQEIFRNNDLMKQFQPRTNENDDESDQENDDNNNNNNNNDDDENSNDENSNDDDDDDMDDENPTSSDEIPLDLSMKMDGNQHDMEQTSIKVSNSKQPISTKHTKTALAPLREQDTSKYRYINTMELVQTVKDILSRYSISQRHFGEKILGLSQGSVSDILARPKQWELLTQKGREPFLRMRLFLDDPNAIKQLVQTVTTVPPIISSSPSAVTTPPTTTTNSILMPTFCPPSIIPSSSILANSSSLNGYHTNKLLTLDNSTDSQSNILLNDSSQLLINETIQVPSSSPSTSNGLGTNSNKSRSRSKTPKVNNDKPSVLSNHSRHSSANPLMTPYELPKIVLPTTMDTEQLSSQVRELLFAYSIGQRVFGEAVLNLSQGTVSEILSKPRPWHSLSVKGREPYLRMYTWYHDTGNVQKLLAWKRERDALRRSRPPGSKIDNGDSESKNNNTTITKSSSFSSSSGATTTTTATNNNNNNPKRRYLFTDDQRRVLKQIFENEPYPSQSTLEQLVTELSLPMNKIANWFHNSRMRAKTNIHSSSSPLNKISTASINNNDLINPQSGDDDDDLDDNNNNNNNNNNDEDDDDDDDYPILPTIVPLTSSWLNGTNDSNSSTSPVGLSATSTNIGSLIDDQKIAPVSSSSSSSSKKRKSVPQKIVTTNNNSTKRFHNDSTIIENDSNDELNQKANESTNLVDILT</sequence>
<evidence type="ECO:0000256" key="13">
    <source>
        <dbReference type="SAM" id="Coils"/>
    </source>
</evidence>
<evidence type="ECO:0000259" key="15">
    <source>
        <dbReference type="PROSITE" id="PS50071"/>
    </source>
</evidence>
<feature type="region of interest" description="Disordered" evidence="14">
    <location>
        <begin position="1321"/>
        <end position="1374"/>
    </location>
</feature>
<keyword evidence="6 10" id="KW-0238">DNA-binding</keyword>
<dbReference type="Pfam" id="PF00046">
    <property type="entry name" value="Homeodomain"/>
    <property type="match status" value="1"/>
</dbReference>
<feature type="compositionally biased region" description="Low complexity" evidence="14">
    <location>
        <begin position="596"/>
        <end position="612"/>
    </location>
</feature>
<feature type="compositionally biased region" description="Pro residues" evidence="14">
    <location>
        <begin position="823"/>
        <end position="833"/>
    </location>
</feature>